<feature type="binding site" evidence="6">
    <location>
        <position position="212"/>
    </location>
    <ligand>
        <name>pyruvate</name>
        <dbReference type="ChEBI" id="CHEBI:15361"/>
    </ligand>
</feature>
<keyword evidence="2 4" id="KW-0456">Lyase</keyword>
<feature type="active site" description="Proton donor/acceptor" evidence="5">
    <location>
        <position position="141"/>
    </location>
</feature>
<dbReference type="InterPro" id="IPR002220">
    <property type="entry name" value="DapA-like"/>
</dbReference>
<comment type="similarity">
    <text evidence="1 4">Belongs to the DapA family.</text>
</comment>
<evidence type="ECO:0000313" key="8">
    <source>
        <dbReference type="Proteomes" id="UP001139648"/>
    </source>
</evidence>
<dbReference type="Proteomes" id="UP001139648">
    <property type="component" value="Unassembled WGS sequence"/>
</dbReference>
<keyword evidence="3" id="KW-0704">Schiff base</keyword>
<proteinExistence type="inferred from homology"/>
<feature type="active site" description="Schiff-base intermediate with substrate" evidence="5">
    <location>
        <position position="168"/>
    </location>
</feature>
<evidence type="ECO:0000256" key="2">
    <source>
        <dbReference type="ARBA" id="ARBA00023239"/>
    </source>
</evidence>
<evidence type="ECO:0000256" key="5">
    <source>
        <dbReference type="PIRSR" id="PIRSR001365-1"/>
    </source>
</evidence>
<dbReference type="EC" id="4.3.3.7" evidence="7"/>
<gene>
    <name evidence="7" type="ORF">HD597_005425</name>
</gene>
<evidence type="ECO:0000256" key="6">
    <source>
        <dbReference type="PIRSR" id="PIRSR001365-2"/>
    </source>
</evidence>
<dbReference type="PIRSF" id="PIRSF001365">
    <property type="entry name" value="DHDPS"/>
    <property type="match status" value="1"/>
</dbReference>
<dbReference type="GO" id="GO:0008840">
    <property type="term" value="F:4-hydroxy-tetrahydrodipicolinate synthase activity"/>
    <property type="evidence" value="ECO:0007669"/>
    <property type="project" value="UniProtKB-EC"/>
</dbReference>
<dbReference type="SUPFAM" id="SSF51569">
    <property type="entry name" value="Aldolase"/>
    <property type="match status" value="1"/>
</dbReference>
<evidence type="ECO:0000313" key="7">
    <source>
        <dbReference type="EMBL" id="MCP2358405.1"/>
    </source>
</evidence>
<accession>A0A9X2K3Q1</accession>
<keyword evidence="8" id="KW-1185">Reference proteome</keyword>
<comment type="caution">
    <text evidence="7">The sequence shown here is derived from an EMBL/GenBank/DDBJ whole genome shotgun (WGS) entry which is preliminary data.</text>
</comment>
<dbReference type="RefSeq" id="WP_253745500.1">
    <property type="nucleotide sequence ID" value="NZ_BAABKA010000054.1"/>
</dbReference>
<evidence type="ECO:0000256" key="1">
    <source>
        <dbReference type="ARBA" id="ARBA00007592"/>
    </source>
</evidence>
<dbReference type="AlphaFoldDB" id="A0A9X2K3Q1"/>
<dbReference type="GO" id="GO:0044281">
    <property type="term" value="P:small molecule metabolic process"/>
    <property type="evidence" value="ECO:0007669"/>
    <property type="project" value="UniProtKB-ARBA"/>
</dbReference>
<dbReference type="Gene3D" id="3.20.20.70">
    <property type="entry name" value="Aldolase class I"/>
    <property type="match status" value="1"/>
</dbReference>
<dbReference type="PANTHER" id="PTHR12128">
    <property type="entry name" value="DIHYDRODIPICOLINATE SYNTHASE"/>
    <property type="match status" value="1"/>
</dbReference>
<evidence type="ECO:0000256" key="4">
    <source>
        <dbReference type="PIRNR" id="PIRNR001365"/>
    </source>
</evidence>
<dbReference type="InterPro" id="IPR020625">
    <property type="entry name" value="Schiff_base-form_aldolases_AS"/>
</dbReference>
<dbReference type="SMART" id="SM01130">
    <property type="entry name" value="DHDPS"/>
    <property type="match status" value="1"/>
</dbReference>
<dbReference type="EMBL" id="JAMZEB010000002">
    <property type="protein sequence ID" value="MCP2358405.1"/>
    <property type="molecule type" value="Genomic_DNA"/>
</dbReference>
<dbReference type="CDD" id="cd00408">
    <property type="entry name" value="DHDPS-like"/>
    <property type="match status" value="1"/>
</dbReference>
<sequence length="308" mass="31808">MASDGRRLLGGVMIPLVTPMSEPGVPSADAAKGLLQALAAAGARSLMLFGSNGEGPLLPVSALAGFATGVAAQWRELTGGPVLCNVTAAGTAEALERAAAVAQARPDALVLSPPIYFRHRDDEVTAHYEALAGLGVPVVAYNAPRYSNPLGPALIDRLVGMPHVIGIKDSSGDLDLMRHIVSAAGRRSDFGVSQGAETQLLAALRLGADGIVPGIANLAPGPAVELVAAHESGRDGDAEEAQRLLDRLLALHSVRPGVPAIKALLDERGLCPPYVAAPLVPCTEAERRDLITLLTGDEAQLLPLTPRR</sequence>
<name>A0A9X2K3Q1_9ACTN</name>
<dbReference type="Pfam" id="PF00701">
    <property type="entry name" value="DHDPS"/>
    <property type="match status" value="1"/>
</dbReference>
<dbReference type="PANTHER" id="PTHR12128:SF66">
    <property type="entry name" value="4-HYDROXY-2-OXOGLUTARATE ALDOLASE, MITOCHONDRIAL"/>
    <property type="match status" value="1"/>
</dbReference>
<evidence type="ECO:0000256" key="3">
    <source>
        <dbReference type="ARBA" id="ARBA00023270"/>
    </source>
</evidence>
<protein>
    <submittedName>
        <fullName evidence="7">4-hydroxy-tetrahydrodipicolinate synthase</fullName>
        <ecNumber evidence="7">4.3.3.7</ecNumber>
    </submittedName>
</protein>
<dbReference type="PRINTS" id="PR00146">
    <property type="entry name" value="DHPICSNTHASE"/>
</dbReference>
<dbReference type="InterPro" id="IPR013785">
    <property type="entry name" value="Aldolase_TIM"/>
</dbReference>
<dbReference type="PROSITE" id="PS00666">
    <property type="entry name" value="DHDPS_2"/>
    <property type="match status" value="1"/>
</dbReference>
<organism evidence="7 8">
    <name type="scientific">Nonomuraea thailandensis</name>
    <dbReference type="NCBI Taxonomy" id="1188745"/>
    <lineage>
        <taxon>Bacteria</taxon>
        <taxon>Bacillati</taxon>
        <taxon>Actinomycetota</taxon>
        <taxon>Actinomycetes</taxon>
        <taxon>Streptosporangiales</taxon>
        <taxon>Streptosporangiaceae</taxon>
        <taxon>Nonomuraea</taxon>
    </lineage>
</organism>
<reference evidence="7" key="1">
    <citation type="submission" date="2022-06" db="EMBL/GenBank/DDBJ databases">
        <title>Sequencing the genomes of 1000 actinobacteria strains.</title>
        <authorList>
            <person name="Klenk H.-P."/>
        </authorList>
    </citation>
    <scope>NUCLEOTIDE SEQUENCE</scope>
    <source>
        <strain evidence="7">DSM 46694</strain>
    </source>
</reference>